<dbReference type="InterPro" id="IPR012947">
    <property type="entry name" value="tRNA_SAD"/>
</dbReference>
<dbReference type="SUPFAM" id="SSF81271">
    <property type="entry name" value="TGS-like"/>
    <property type="match status" value="1"/>
</dbReference>
<dbReference type="GO" id="GO:0006435">
    <property type="term" value="P:threonyl-tRNA aminoacylation"/>
    <property type="evidence" value="ECO:0007669"/>
    <property type="project" value="InterPro"/>
</dbReference>
<dbReference type="NCBIfam" id="TIGR00418">
    <property type="entry name" value="thrS"/>
    <property type="match status" value="1"/>
</dbReference>
<feature type="compositionally biased region" description="Low complexity" evidence="12">
    <location>
        <begin position="23"/>
        <end position="39"/>
    </location>
</feature>
<keyword evidence="9" id="KW-0030">Aminoacyl-tRNA synthetase</keyword>
<dbReference type="InterPro" id="IPR012675">
    <property type="entry name" value="Beta-grasp_dom_sf"/>
</dbReference>
<gene>
    <name evidence="13" type="ORF">N7476_010256</name>
</gene>
<dbReference type="InterPro" id="IPR004095">
    <property type="entry name" value="TGS"/>
</dbReference>
<dbReference type="OrthoDB" id="5423599at2759"/>
<dbReference type="EMBL" id="JAPZBO010000009">
    <property type="protein sequence ID" value="KAJ5303457.1"/>
    <property type="molecule type" value="Genomic_DNA"/>
</dbReference>
<evidence type="ECO:0000256" key="5">
    <source>
        <dbReference type="ARBA" id="ARBA00022598"/>
    </source>
</evidence>
<dbReference type="Pfam" id="PF03129">
    <property type="entry name" value="HGTP_anticodon"/>
    <property type="match status" value="1"/>
</dbReference>
<comment type="caution">
    <text evidence="13">The sequence shown here is derived from an EMBL/GenBank/DDBJ whole genome shotgun (WGS) entry which is preliminary data.</text>
</comment>
<dbReference type="EC" id="6.1.1.3" evidence="3"/>
<evidence type="ECO:0000256" key="4">
    <source>
        <dbReference type="ARBA" id="ARBA00022490"/>
    </source>
</evidence>
<name>A0A9W9L3C5_9EURO</name>
<dbReference type="AlphaFoldDB" id="A0A9W9L3C5"/>
<dbReference type="InterPro" id="IPR033728">
    <property type="entry name" value="ThrRS_core"/>
</dbReference>
<proteinExistence type="inferred from homology"/>
<reference evidence="13" key="1">
    <citation type="submission" date="2022-12" db="EMBL/GenBank/DDBJ databases">
        <authorList>
            <person name="Petersen C."/>
        </authorList>
    </citation>
    <scope>NUCLEOTIDE SEQUENCE</scope>
    <source>
        <strain evidence="13">IBT 21472</strain>
    </source>
</reference>
<evidence type="ECO:0000256" key="9">
    <source>
        <dbReference type="ARBA" id="ARBA00023146"/>
    </source>
</evidence>
<evidence type="ECO:0000256" key="2">
    <source>
        <dbReference type="ARBA" id="ARBA00008226"/>
    </source>
</evidence>
<dbReference type="Pfam" id="PF07973">
    <property type="entry name" value="tRNA_SAD"/>
    <property type="match status" value="1"/>
</dbReference>
<dbReference type="PRINTS" id="PR01047">
    <property type="entry name" value="TRNASYNTHTHR"/>
</dbReference>
<dbReference type="CDD" id="cd01667">
    <property type="entry name" value="TGS_ThrRS"/>
    <property type="match status" value="1"/>
</dbReference>
<dbReference type="InterPro" id="IPR004154">
    <property type="entry name" value="Anticodon-bd"/>
</dbReference>
<comment type="catalytic activity">
    <reaction evidence="11">
        <text>tRNA(Thr) + L-threonine + ATP = L-threonyl-tRNA(Thr) + AMP + diphosphate + H(+)</text>
        <dbReference type="Rhea" id="RHEA:24624"/>
        <dbReference type="Rhea" id="RHEA-COMP:9670"/>
        <dbReference type="Rhea" id="RHEA-COMP:9704"/>
        <dbReference type="ChEBI" id="CHEBI:15378"/>
        <dbReference type="ChEBI" id="CHEBI:30616"/>
        <dbReference type="ChEBI" id="CHEBI:33019"/>
        <dbReference type="ChEBI" id="CHEBI:57926"/>
        <dbReference type="ChEBI" id="CHEBI:78442"/>
        <dbReference type="ChEBI" id="CHEBI:78534"/>
        <dbReference type="ChEBI" id="CHEBI:456215"/>
        <dbReference type="EC" id="6.1.1.3"/>
    </reaction>
</comment>
<reference evidence="13" key="2">
    <citation type="journal article" date="2023" name="IMA Fungus">
        <title>Comparative genomic study of the Penicillium genus elucidates a diverse pangenome and 15 lateral gene transfer events.</title>
        <authorList>
            <person name="Petersen C."/>
            <person name="Sorensen T."/>
            <person name="Nielsen M.R."/>
            <person name="Sondergaard T.E."/>
            <person name="Sorensen J.L."/>
            <person name="Fitzpatrick D.A."/>
            <person name="Frisvad J.C."/>
            <person name="Nielsen K.L."/>
        </authorList>
    </citation>
    <scope>NUCLEOTIDE SEQUENCE</scope>
    <source>
        <strain evidence="13">IBT 21472</strain>
    </source>
</reference>
<dbReference type="FunFam" id="3.30.980.10:FF:000005">
    <property type="entry name" value="Threonyl-tRNA synthetase, mitochondrial"/>
    <property type="match status" value="1"/>
</dbReference>
<dbReference type="Gene3D" id="3.40.50.800">
    <property type="entry name" value="Anticodon-binding domain"/>
    <property type="match status" value="1"/>
</dbReference>
<dbReference type="InterPro" id="IPR002314">
    <property type="entry name" value="aa-tRNA-synt_IIb"/>
</dbReference>
<evidence type="ECO:0000256" key="10">
    <source>
        <dbReference type="ARBA" id="ARBA00031900"/>
    </source>
</evidence>
<dbReference type="Gene3D" id="3.30.980.10">
    <property type="entry name" value="Threonyl-trna Synthetase, Chain A, domain 2"/>
    <property type="match status" value="1"/>
</dbReference>
<dbReference type="SUPFAM" id="SSF52954">
    <property type="entry name" value="Class II aaRS ABD-related"/>
    <property type="match status" value="1"/>
</dbReference>
<dbReference type="InterPro" id="IPR047246">
    <property type="entry name" value="ThrRS_anticodon"/>
</dbReference>
<dbReference type="HAMAP" id="MF_00184">
    <property type="entry name" value="Thr_tRNA_synth"/>
    <property type="match status" value="1"/>
</dbReference>
<feature type="region of interest" description="Disordered" evidence="12">
    <location>
        <begin position="575"/>
        <end position="618"/>
    </location>
</feature>
<sequence>MASGAPKDLPVRPADEAQGTSQPAAAPPKDTKAKSAPPADTLPQWLIERNELFEQLWQQHLEETKSRPHPEINVTLDIGDGNPSSVPAKAYETTPGSFLRDVPKDVSANVVIAKVNGELWDLNRPLEGDCKVLLVPFSNPEAREVFWHSSAHTLGEACECEFGCLLSHGPPTPQGFFYDMAMPDGRVVREADWKPLDNRAGKIFKEKQSFDRLEVSKENLKKMFSYSKYKTHYIDKLVSGESSTVYRCGTLVDLCRGPHIQNTGKIKTFKIMQNSSAYFLGDQSNDSLQRIRGVAFPDKKQMAEHLKFLEEAEKRNHLRLGKEQELFFFDEVSPGCPFLLPAGTKIFNALQSLLRSEYRKRGYQEVQTPNMYDVGLWKQSGHWAHYKDDMFKLDVEKREWALKPMNCPAHFVLFGHRERSYRELPMRIADFGVLHRNEASGALSGLTRVRKFQQDDTHIFCTQDQIMSEIEGLFDFLQSIYGLFGFQFKLKLSTRPEKFLGEIETWNEAEDQLKKAMTKFKGEDWTIDEGDGAFYGPKIDITIADALKREFQCATIQLDYQASLNFDLQFMTNEKTEKAEKPAKPAKTEKTEKTEKPAKAEKTEETEEKKAAKPIEPGSGRARPVVIHRAIIGSFERFLGILIEHFGGKWPFWISPRQVMIIPVMPAVNDYVKELQQILQGDKLNVDIDISGNTLQKKVRTAQISQYNFIFIVGADEKESRCVNVRCRDDPASQSKGVMIPLDEVRPKLRALRKERRLESTL</sequence>
<dbReference type="Pfam" id="PF00587">
    <property type="entry name" value="tRNA-synt_2b"/>
    <property type="match status" value="1"/>
</dbReference>
<organism evidence="13 14">
    <name type="scientific">Penicillium atrosanguineum</name>
    <dbReference type="NCBI Taxonomy" id="1132637"/>
    <lineage>
        <taxon>Eukaryota</taxon>
        <taxon>Fungi</taxon>
        <taxon>Dikarya</taxon>
        <taxon>Ascomycota</taxon>
        <taxon>Pezizomycotina</taxon>
        <taxon>Eurotiomycetes</taxon>
        <taxon>Eurotiomycetidae</taxon>
        <taxon>Eurotiales</taxon>
        <taxon>Aspergillaceae</taxon>
        <taxon>Penicillium</taxon>
    </lineage>
</organism>
<dbReference type="CDD" id="cd00860">
    <property type="entry name" value="ThrRS_anticodon"/>
    <property type="match status" value="1"/>
</dbReference>
<keyword evidence="4" id="KW-0963">Cytoplasm</keyword>
<dbReference type="PROSITE" id="PS51880">
    <property type="entry name" value="TGS"/>
    <property type="match status" value="1"/>
</dbReference>
<dbReference type="PANTHER" id="PTHR11451:SF46">
    <property type="entry name" value="THREONINE--TRNA LIGASE"/>
    <property type="match status" value="1"/>
</dbReference>
<feature type="compositionally biased region" description="Basic and acidic residues" evidence="12">
    <location>
        <begin position="575"/>
        <end position="613"/>
    </location>
</feature>
<dbReference type="GO" id="GO:0005524">
    <property type="term" value="F:ATP binding"/>
    <property type="evidence" value="ECO:0007669"/>
    <property type="project" value="UniProtKB-KW"/>
</dbReference>
<comment type="subcellular location">
    <subcellularLocation>
        <location evidence="1">Cytoplasm</location>
    </subcellularLocation>
</comment>
<comment type="similarity">
    <text evidence="2">Belongs to the class-II aminoacyl-tRNA synthetase family.</text>
</comment>
<dbReference type="GO" id="GO:0005739">
    <property type="term" value="C:mitochondrion"/>
    <property type="evidence" value="ECO:0007669"/>
    <property type="project" value="TreeGrafter"/>
</dbReference>
<evidence type="ECO:0000256" key="1">
    <source>
        <dbReference type="ARBA" id="ARBA00004496"/>
    </source>
</evidence>
<dbReference type="SUPFAM" id="SSF55186">
    <property type="entry name" value="ThrRS/AlaRS common domain"/>
    <property type="match status" value="1"/>
</dbReference>
<dbReference type="GO" id="GO:0004829">
    <property type="term" value="F:threonine-tRNA ligase activity"/>
    <property type="evidence" value="ECO:0007669"/>
    <property type="project" value="UniProtKB-EC"/>
</dbReference>
<protein>
    <recommendedName>
        <fullName evidence="3">threonine--tRNA ligase</fullName>
        <ecNumber evidence="3">6.1.1.3</ecNumber>
    </recommendedName>
    <alternativeName>
        <fullName evidence="10">Threonyl-tRNA synthetase</fullName>
    </alternativeName>
</protein>
<dbReference type="InterPro" id="IPR002320">
    <property type="entry name" value="Thr-tRNA-ligase_IIa"/>
</dbReference>
<evidence type="ECO:0000256" key="11">
    <source>
        <dbReference type="ARBA" id="ARBA00049515"/>
    </source>
</evidence>
<evidence type="ECO:0000256" key="7">
    <source>
        <dbReference type="ARBA" id="ARBA00022840"/>
    </source>
</evidence>
<evidence type="ECO:0000256" key="3">
    <source>
        <dbReference type="ARBA" id="ARBA00013163"/>
    </source>
</evidence>
<dbReference type="FunFam" id="3.40.50.800:FF:000003">
    <property type="entry name" value="Threonine--tRNA ligase 2, cytoplasmic"/>
    <property type="match status" value="1"/>
</dbReference>
<feature type="region of interest" description="Disordered" evidence="12">
    <location>
        <begin position="1"/>
        <end position="39"/>
    </location>
</feature>
<keyword evidence="8" id="KW-0648">Protein biosynthesis</keyword>
<dbReference type="Pfam" id="PF02824">
    <property type="entry name" value="TGS"/>
    <property type="match status" value="1"/>
</dbReference>
<evidence type="ECO:0000313" key="14">
    <source>
        <dbReference type="Proteomes" id="UP001147746"/>
    </source>
</evidence>
<keyword evidence="7" id="KW-0067">ATP-binding</keyword>
<dbReference type="PROSITE" id="PS50862">
    <property type="entry name" value="AA_TRNA_LIGASE_II"/>
    <property type="match status" value="1"/>
</dbReference>
<dbReference type="SMART" id="SM00863">
    <property type="entry name" value="tRNA_SAD"/>
    <property type="match status" value="1"/>
</dbReference>
<dbReference type="Gene3D" id="3.10.20.30">
    <property type="match status" value="1"/>
</dbReference>
<dbReference type="InterPro" id="IPR018163">
    <property type="entry name" value="Thr/Ala-tRNA-synth_IIc_edit"/>
</dbReference>
<dbReference type="CDD" id="cd00771">
    <property type="entry name" value="ThrRS_core"/>
    <property type="match status" value="1"/>
</dbReference>
<evidence type="ECO:0000256" key="8">
    <source>
        <dbReference type="ARBA" id="ARBA00022917"/>
    </source>
</evidence>
<evidence type="ECO:0000256" key="6">
    <source>
        <dbReference type="ARBA" id="ARBA00022741"/>
    </source>
</evidence>
<dbReference type="InterPro" id="IPR012676">
    <property type="entry name" value="TGS-like"/>
</dbReference>
<dbReference type="SUPFAM" id="SSF55681">
    <property type="entry name" value="Class II aaRS and biotin synthetases"/>
    <property type="match status" value="1"/>
</dbReference>
<dbReference type="PANTHER" id="PTHR11451">
    <property type="entry name" value="THREONINE-TRNA LIGASE"/>
    <property type="match status" value="1"/>
</dbReference>
<evidence type="ECO:0000256" key="12">
    <source>
        <dbReference type="SAM" id="MobiDB-lite"/>
    </source>
</evidence>
<dbReference type="Gene3D" id="3.30.930.10">
    <property type="entry name" value="Bira Bifunctional Protein, Domain 2"/>
    <property type="match status" value="1"/>
</dbReference>
<keyword evidence="6" id="KW-0547">Nucleotide-binding</keyword>
<accession>A0A9W9L3C5</accession>
<evidence type="ECO:0000313" key="13">
    <source>
        <dbReference type="EMBL" id="KAJ5303457.1"/>
    </source>
</evidence>
<dbReference type="InterPro" id="IPR045864">
    <property type="entry name" value="aa-tRNA-synth_II/BPL/LPL"/>
</dbReference>
<dbReference type="InterPro" id="IPR036621">
    <property type="entry name" value="Anticodon-bd_dom_sf"/>
</dbReference>
<dbReference type="InterPro" id="IPR006195">
    <property type="entry name" value="aa-tRNA-synth_II"/>
</dbReference>
<keyword evidence="5" id="KW-0436">Ligase</keyword>
<dbReference type="Proteomes" id="UP001147746">
    <property type="component" value="Unassembled WGS sequence"/>
</dbReference>
<keyword evidence="14" id="KW-1185">Reference proteome</keyword>